<dbReference type="InterPro" id="IPR017473">
    <property type="entry name" value="Undecaprenyl-P_gluc_Ptfrase"/>
</dbReference>
<feature type="transmembrane region" description="Helical" evidence="7">
    <location>
        <begin position="69"/>
        <end position="92"/>
    </location>
</feature>
<dbReference type="NCBIfam" id="TIGR03023">
    <property type="entry name" value="WcaJ_sugtrans"/>
    <property type="match status" value="1"/>
</dbReference>
<evidence type="ECO:0000256" key="6">
    <source>
        <dbReference type="ARBA" id="ARBA00023136"/>
    </source>
</evidence>
<dbReference type="Pfam" id="PF02397">
    <property type="entry name" value="Bac_transf"/>
    <property type="match status" value="1"/>
</dbReference>
<dbReference type="EMBL" id="JBHTIV010000005">
    <property type="protein sequence ID" value="MFD0932004.1"/>
    <property type="molecule type" value="Genomic_DNA"/>
</dbReference>
<dbReference type="InterPro" id="IPR017475">
    <property type="entry name" value="EPS_sugar_tfrase"/>
</dbReference>
<evidence type="ECO:0000259" key="8">
    <source>
        <dbReference type="Pfam" id="PF02397"/>
    </source>
</evidence>
<proteinExistence type="inferred from homology"/>
<feature type="transmembrane region" description="Helical" evidence="7">
    <location>
        <begin position="40"/>
        <end position="57"/>
    </location>
</feature>
<keyword evidence="5 7" id="KW-1133">Transmembrane helix</keyword>
<keyword evidence="4 7" id="KW-0812">Transmembrane</keyword>
<evidence type="ECO:0000256" key="3">
    <source>
        <dbReference type="ARBA" id="ARBA00022679"/>
    </source>
</evidence>
<keyword evidence="10" id="KW-1185">Reference proteome</keyword>
<dbReference type="PANTHER" id="PTHR30576">
    <property type="entry name" value="COLANIC BIOSYNTHESIS UDP-GLUCOSE LIPID CARRIER TRANSFERASE"/>
    <property type="match status" value="1"/>
</dbReference>
<evidence type="ECO:0000256" key="2">
    <source>
        <dbReference type="ARBA" id="ARBA00006464"/>
    </source>
</evidence>
<evidence type="ECO:0000256" key="7">
    <source>
        <dbReference type="SAM" id="Phobius"/>
    </source>
</evidence>
<comment type="similarity">
    <text evidence="2">Belongs to the bacterial sugar transferase family.</text>
</comment>
<evidence type="ECO:0000256" key="4">
    <source>
        <dbReference type="ARBA" id="ARBA00022692"/>
    </source>
</evidence>
<dbReference type="Proteomes" id="UP001597049">
    <property type="component" value="Unassembled WGS sequence"/>
</dbReference>
<accession>A0ABW3GN09</accession>
<organism evidence="9 10">
    <name type="scientific">Psychroflexus salinarum</name>
    <dbReference type="NCBI Taxonomy" id="546024"/>
    <lineage>
        <taxon>Bacteria</taxon>
        <taxon>Pseudomonadati</taxon>
        <taxon>Bacteroidota</taxon>
        <taxon>Flavobacteriia</taxon>
        <taxon>Flavobacteriales</taxon>
        <taxon>Flavobacteriaceae</taxon>
        <taxon>Psychroflexus</taxon>
    </lineage>
</organism>
<name>A0ABW3GN09_9FLAO</name>
<gene>
    <name evidence="9" type="ORF">ACFQ0R_05250</name>
</gene>
<evidence type="ECO:0000256" key="5">
    <source>
        <dbReference type="ARBA" id="ARBA00022989"/>
    </source>
</evidence>
<feature type="transmembrane region" description="Helical" evidence="7">
    <location>
        <begin position="9"/>
        <end position="28"/>
    </location>
</feature>
<dbReference type="EC" id="2.7.8.31" evidence="9"/>
<sequence>MAKSGRYSAYIRPLSYAMDIAVLIFFALQFDFDPILNLTFFLYIIITWISLSIKSNFYEVYRYTKITKIVSLTILQIIIFTLIIFAFFGYYYEYGRNSSRIFLYLGKSFGLIFLIKVSIYYLLKRYRKDLGGNYRKTVIIGDSPKTRQLLHFFETTPDFGYKCLQIFDLKQKRDNLREIFEYVLVNDVDEIYCSVSEVKNNQLNSIVNFADNNLKVLKFLPDNKDVYSRKLKYEYYGFLPILSLRKIPFDDTLNKFLKRIFDISVSLFVLVFILSWLTPLIAILIKIESKGGVFFKQKRNGLDYKEFYCYKFRSMKPNPEADLHQVSKNDKRITKIGRFLRKTSIDELPQFYNVLLGDMSVVGPRPHMVSHTHMYAENVDKFMVRHFIKPGITGLAQVSGYRGEVETDQDIINRVKYDIFYLENWSLLLDMKIVFQTVINAIKGEKKAY</sequence>
<feature type="transmembrane region" description="Helical" evidence="7">
    <location>
        <begin position="104"/>
        <end position="123"/>
    </location>
</feature>
<keyword evidence="3 9" id="KW-0808">Transferase</keyword>
<evidence type="ECO:0000313" key="9">
    <source>
        <dbReference type="EMBL" id="MFD0932004.1"/>
    </source>
</evidence>
<evidence type="ECO:0000256" key="1">
    <source>
        <dbReference type="ARBA" id="ARBA00004141"/>
    </source>
</evidence>
<dbReference type="InterPro" id="IPR003362">
    <property type="entry name" value="Bact_transf"/>
</dbReference>
<comment type="caution">
    <text evidence="9">The sequence shown here is derived from an EMBL/GenBank/DDBJ whole genome shotgun (WGS) entry which is preliminary data.</text>
</comment>
<feature type="transmembrane region" description="Helical" evidence="7">
    <location>
        <begin position="265"/>
        <end position="285"/>
    </location>
</feature>
<dbReference type="GO" id="GO:0089702">
    <property type="term" value="F:undecaprenyl-phosphate glucose phosphotransferase activity"/>
    <property type="evidence" value="ECO:0007669"/>
    <property type="project" value="UniProtKB-EC"/>
</dbReference>
<reference evidence="10" key="1">
    <citation type="journal article" date="2019" name="Int. J. Syst. Evol. Microbiol.">
        <title>The Global Catalogue of Microorganisms (GCM) 10K type strain sequencing project: providing services to taxonomists for standard genome sequencing and annotation.</title>
        <authorList>
            <consortium name="The Broad Institute Genomics Platform"/>
            <consortium name="The Broad Institute Genome Sequencing Center for Infectious Disease"/>
            <person name="Wu L."/>
            <person name="Ma J."/>
        </authorList>
    </citation>
    <scope>NUCLEOTIDE SEQUENCE [LARGE SCALE GENOMIC DNA]</scope>
    <source>
        <strain evidence="10">CCUG 56752</strain>
    </source>
</reference>
<dbReference type="Pfam" id="PF13727">
    <property type="entry name" value="CoA_binding_3"/>
    <property type="match status" value="1"/>
</dbReference>
<dbReference type="NCBIfam" id="TIGR03025">
    <property type="entry name" value="EPS_sugtrans"/>
    <property type="match status" value="1"/>
</dbReference>
<comment type="subcellular location">
    <subcellularLocation>
        <location evidence="1">Membrane</location>
        <topology evidence="1">Multi-pass membrane protein</topology>
    </subcellularLocation>
</comment>
<keyword evidence="6 7" id="KW-0472">Membrane</keyword>
<feature type="domain" description="Bacterial sugar transferase" evidence="8">
    <location>
        <begin position="258"/>
        <end position="442"/>
    </location>
</feature>
<protein>
    <submittedName>
        <fullName evidence="9">Undecaprenyl-phosphate glucose phosphotransferase</fullName>
        <ecNumber evidence="9">2.7.8.31</ecNumber>
    </submittedName>
</protein>
<dbReference type="PANTHER" id="PTHR30576:SF0">
    <property type="entry name" value="UNDECAPRENYL-PHOSPHATE N-ACETYLGALACTOSAMINYL 1-PHOSPHATE TRANSFERASE-RELATED"/>
    <property type="match status" value="1"/>
</dbReference>
<dbReference type="RefSeq" id="WP_379657327.1">
    <property type="nucleotide sequence ID" value="NZ_JBHTIV010000005.1"/>
</dbReference>
<evidence type="ECO:0000313" key="10">
    <source>
        <dbReference type="Proteomes" id="UP001597049"/>
    </source>
</evidence>